<name>A0ABM1M437_NICVS</name>
<proteinExistence type="predicted"/>
<accession>A0ABM1M437</accession>
<evidence type="ECO:0000313" key="2">
    <source>
        <dbReference type="Proteomes" id="UP000695000"/>
    </source>
</evidence>
<organism evidence="2 3">
    <name type="scientific">Nicrophorus vespilloides</name>
    <name type="common">Boreal carrion beetle</name>
    <dbReference type="NCBI Taxonomy" id="110193"/>
    <lineage>
        <taxon>Eukaryota</taxon>
        <taxon>Metazoa</taxon>
        <taxon>Ecdysozoa</taxon>
        <taxon>Arthropoda</taxon>
        <taxon>Hexapoda</taxon>
        <taxon>Insecta</taxon>
        <taxon>Pterygota</taxon>
        <taxon>Neoptera</taxon>
        <taxon>Endopterygota</taxon>
        <taxon>Coleoptera</taxon>
        <taxon>Polyphaga</taxon>
        <taxon>Staphyliniformia</taxon>
        <taxon>Silphidae</taxon>
        <taxon>Nicrophorinae</taxon>
        <taxon>Nicrophorus</taxon>
    </lineage>
</organism>
<dbReference type="Proteomes" id="UP000695000">
    <property type="component" value="Unplaced"/>
</dbReference>
<dbReference type="GeneID" id="108557363"/>
<feature type="signal peptide" evidence="1">
    <location>
        <begin position="1"/>
        <end position="25"/>
    </location>
</feature>
<evidence type="ECO:0000256" key="1">
    <source>
        <dbReference type="SAM" id="SignalP"/>
    </source>
</evidence>
<reference evidence="3" key="1">
    <citation type="submission" date="2025-08" db="UniProtKB">
        <authorList>
            <consortium name="RefSeq"/>
        </authorList>
    </citation>
    <scope>IDENTIFICATION</scope>
    <source>
        <tissue evidence="3">Whole Larva</tissue>
    </source>
</reference>
<dbReference type="RefSeq" id="XP_017769337.1">
    <property type="nucleotide sequence ID" value="XM_017913848.1"/>
</dbReference>
<evidence type="ECO:0000313" key="3">
    <source>
        <dbReference type="RefSeq" id="XP_017769337.1"/>
    </source>
</evidence>
<keyword evidence="1" id="KW-0732">Signal</keyword>
<sequence length="162" mass="18516">MKSSATRMFALLAAIFIIEGNWVRAAPSPDNDKLLRTLENLDKLYSSMARPSVRSGPATQPNMGPKVQRAINMLRIQHLEHLYGDRARPRFGKRTEADDATINFPAETYESQRLYVSPILQRALQQSFQNWNPATKWGYERVAPENDVRYESPYQSDNVISS</sequence>
<gene>
    <name evidence="3" type="primary">LOC108557363</name>
</gene>
<feature type="chain" id="PRO_5047393617" evidence="1">
    <location>
        <begin position="26"/>
        <end position="162"/>
    </location>
</feature>
<protein>
    <submittedName>
        <fullName evidence="3">Uncharacterized protein LOC108557363</fullName>
    </submittedName>
</protein>
<keyword evidence="2" id="KW-1185">Reference proteome</keyword>